<dbReference type="PRINTS" id="PR00774">
    <property type="entry name" value="GUANYLIN"/>
</dbReference>
<feature type="chain" id="PRO_5041655490" description="Guanylin" evidence="10">
    <location>
        <begin position="21"/>
        <end position="103"/>
    </location>
</feature>
<evidence type="ECO:0000256" key="10">
    <source>
        <dbReference type="SAM" id="SignalP"/>
    </source>
</evidence>
<dbReference type="RefSeq" id="XP_054857005.1">
    <property type="nucleotide sequence ID" value="XM_055001030.1"/>
</dbReference>
<dbReference type="Proteomes" id="UP001190640">
    <property type="component" value="Chromosome 17"/>
</dbReference>
<evidence type="ECO:0000256" key="9">
    <source>
        <dbReference type="PIRSR" id="PIRSR001849-50"/>
    </source>
</evidence>
<dbReference type="Gene3D" id="3.90.1450.10">
    <property type="entry name" value="Guanylin"/>
    <property type="match status" value="1"/>
</dbReference>
<keyword evidence="3" id="KW-0964">Secreted</keyword>
<dbReference type="PANTHER" id="PTHR11318">
    <property type="entry name" value="GUANYLIN FAMILY MEMBER"/>
    <property type="match status" value="1"/>
</dbReference>
<dbReference type="PANTHER" id="PTHR11318:SF3">
    <property type="entry name" value="GUANYLIN"/>
    <property type="match status" value="1"/>
</dbReference>
<dbReference type="CTD" id="2980"/>
<feature type="disulfide bond" evidence="9">
    <location>
        <begin position="95"/>
        <end position="103"/>
    </location>
</feature>
<evidence type="ECO:0000256" key="4">
    <source>
        <dbReference type="ARBA" id="ARBA00022729"/>
    </source>
</evidence>
<dbReference type="Pfam" id="PF02058">
    <property type="entry name" value="Guanylin"/>
    <property type="match status" value="1"/>
</dbReference>
<dbReference type="KEGG" id="emc:129344417"/>
<name>A0AA97KEV9_EUBMA</name>
<dbReference type="GO" id="GO:0030250">
    <property type="term" value="F:guanylate cyclase activator activity"/>
    <property type="evidence" value="ECO:0007669"/>
    <property type="project" value="InterPro"/>
</dbReference>
<gene>
    <name evidence="12" type="primary">GUCA2A</name>
</gene>
<evidence type="ECO:0000256" key="7">
    <source>
        <dbReference type="ARBA" id="ARBA00041143"/>
    </source>
</evidence>
<dbReference type="AlphaFoldDB" id="A0AA97KEV9"/>
<evidence type="ECO:0000256" key="6">
    <source>
        <dbReference type="ARBA" id="ARBA00037392"/>
    </source>
</evidence>
<evidence type="ECO:0000256" key="5">
    <source>
        <dbReference type="ARBA" id="ARBA00023157"/>
    </source>
</evidence>
<evidence type="ECO:0000313" key="11">
    <source>
        <dbReference type="Proteomes" id="UP001190640"/>
    </source>
</evidence>
<feature type="disulfide bond" evidence="9">
    <location>
        <begin position="57"/>
        <end position="70"/>
    </location>
</feature>
<evidence type="ECO:0000313" key="12">
    <source>
        <dbReference type="RefSeq" id="XP_054857005.1"/>
    </source>
</evidence>
<keyword evidence="11" id="KW-1185">Reference proteome</keyword>
<accession>A0AA97KEV9</accession>
<dbReference type="GeneID" id="129344417"/>
<comment type="function">
    <text evidence="6">Endogenous activator of intestinal guanylate cyclase. It stimulates this enzyme through the same receptor binding region as the heat-stable enterotoxins.</text>
</comment>
<dbReference type="InterPro" id="IPR000879">
    <property type="entry name" value="Guanylin"/>
</dbReference>
<dbReference type="SUPFAM" id="SSF89890">
    <property type="entry name" value="Proguanylin"/>
    <property type="match status" value="1"/>
</dbReference>
<reference evidence="12" key="1">
    <citation type="submission" date="2025-08" db="UniProtKB">
        <authorList>
            <consortium name="RefSeq"/>
        </authorList>
    </citation>
    <scope>IDENTIFICATION</scope>
    <source>
        <tissue evidence="12">Blood</tissue>
    </source>
</reference>
<proteinExistence type="inferred from homology"/>
<dbReference type="GO" id="GO:0005576">
    <property type="term" value="C:extracellular region"/>
    <property type="evidence" value="ECO:0007669"/>
    <property type="project" value="UniProtKB-SubCell"/>
</dbReference>
<comment type="similarity">
    <text evidence="2">Belongs to the guanylin family.</text>
</comment>
<feature type="disulfide bond" evidence="9">
    <location>
        <begin position="92"/>
        <end position="100"/>
    </location>
</feature>
<evidence type="ECO:0000256" key="3">
    <source>
        <dbReference type="ARBA" id="ARBA00022525"/>
    </source>
</evidence>
<organism evidence="11 12">
    <name type="scientific">Eublepharis macularius</name>
    <name type="common">Leopard gecko</name>
    <name type="synonym">Cyrtodactylus macularius</name>
    <dbReference type="NCBI Taxonomy" id="481883"/>
    <lineage>
        <taxon>Eukaryota</taxon>
        <taxon>Metazoa</taxon>
        <taxon>Chordata</taxon>
        <taxon>Craniata</taxon>
        <taxon>Vertebrata</taxon>
        <taxon>Euteleostomi</taxon>
        <taxon>Lepidosauria</taxon>
        <taxon>Squamata</taxon>
        <taxon>Bifurcata</taxon>
        <taxon>Gekkota</taxon>
        <taxon>Eublepharidae</taxon>
        <taxon>Eublepharinae</taxon>
        <taxon>Eublepharis</taxon>
    </lineage>
</organism>
<protein>
    <recommendedName>
        <fullName evidence="7">Guanylin</fullName>
    </recommendedName>
    <alternativeName>
        <fullName evidence="8">Guanylate cyclase activator 2A</fullName>
    </alternativeName>
</protein>
<keyword evidence="4 10" id="KW-0732">Signal</keyword>
<feature type="signal peptide" evidence="10">
    <location>
        <begin position="1"/>
        <end position="20"/>
    </location>
</feature>
<dbReference type="InterPro" id="IPR036382">
    <property type="entry name" value="Guanylin_sf"/>
</dbReference>
<keyword evidence="5 9" id="KW-1015">Disulfide bond</keyword>
<evidence type="ECO:0000256" key="1">
    <source>
        <dbReference type="ARBA" id="ARBA00004613"/>
    </source>
</evidence>
<dbReference type="PIRSF" id="PIRSF001849">
    <property type="entry name" value="Guanylin"/>
    <property type="match status" value="1"/>
</dbReference>
<sequence length="103" mass="10867">MNPFLTVSLCLCALAVLSDGVTVKVGDYSFPLESVKKLKELSAEPAARSSHNAINLCNSPKLTEEFHSICASPKSGPLLRKLGAIAENIEICEICANIACSGC</sequence>
<comment type="subcellular location">
    <subcellularLocation>
        <location evidence="1">Secreted</location>
    </subcellularLocation>
</comment>
<evidence type="ECO:0000256" key="2">
    <source>
        <dbReference type="ARBA" id="ARBA00009883"/>
    </source>
</evidence>
<evidence type="ECO:0000256" key="8">
    <source>
        <dbReference type="ARBA" id="ARBA00042142"/>
    </source>
</evidence>